<dbReference type="AlphaFoldDB" id="A0A5B6UMV4"/>
<evidence type="ECO:0000313" key="1">
    <source>
        <dbReference type="EMBL" id="KAA3459209.1"/>
    </source>
</evidence>
<reference evidence="2" key="1">
    <citation type="journal article" date="2019" name="Plant Biotechnol. J.">
        <title>Genome sequencing of the Australian wild diploid species Gossypium australe highlights disease resistance and delayed gland morphogenesis.</title>
        <authorList>
            <person name="Cai Y."/>
            <person name="Cai X."/>
            <person name="Wang Q."/>
            <person name="Wang P."/>
            <person name="Zhang Y."/>
            <person name="Cai C."/>
            <person name="Xu Y."/>
            <person name="Wang K."/>
            <person name="Zhou Z."/>
            <person name="Wang C."/>
            <person name="Geng S."/>
            <person name="Li B."/>
            <person name="Dong Q."/>
            <person name="Hou Y."/>
            <person name="Wang H."/>
            <person name="Ai P."/>
            <person name="Liu Z."/>
            <person name="Yi F."/>
            <person name="Sun M."/>
            <person name="An G."/>
            <person name="Cheng J."/>
            <person name="Zhang Y."/>
            <person name="Shi Q."/>
            <person name="Xie Y."/>
            <person name="Shi X."/>
            <person name="Chang Y."/>
            <person name="Huang F."/>
            <person name="Chen Y."/>
            <person name="Hong S."/>
            <person name="Mi L."/>
            <person name="Sun Q."/>
            <person name="Zhang L."/>
            <person name="Zhou B."/>
            <person name="Peng R."/>
            <person name="Zhang X."/>
            <person name="Liu F."/>
        </authorList>
    </citation>
    <scope>NUCLEOTIDE SEQUENCE [LARGE SCALE GENOMIC DNA]</scope>
    <source>
        <strain evidence="2">cv. PA1801</strain>
    </source>
</reference>
<protein>
    <submittedName>
        <fullName evidence="1">Uncharacterized protein</fullName>
    </submittedName>
</protein>
<name>A0A5B6UMV4_9ROSI</name>
<keyword evidence="2" id="KW-1185">Reference proteome</keyword>
<proteinExistence type="predicted"/>
<evidence type="ECO:0000313" key="2">
    <source>
        <dbReference type="Proteomes" id="UP000325315"/>
    </source>
</evidence>
<gene>
    <name evidence="1" type="ORF">EPI10_013718</name>
</gene>
<dbReference type="EMBL" id="SMMG02000010">
    <property type="protein sequence ID" value="KAA3459209.1"/>
    <property type="molecule type" value="Genomic_DNA"/>
</dbReference>
<comment type="caution">
    <text evidence="1">The sequence shown here is derived from an EMBL/GenBank/DDBJ whole genome shotgun (WGS) entry which is preliminary data.</text>
</comment>
<sequence length="78" mass="9135">MQNADSKHWHIAMKAEMDSIYSNSVWELVVLPKWIKHIRNLLSYFHAQVNLHIAIHCDGSRLLDLVNGCQDRIFEGLY</sequence>
<accession>A0A5B6UMV4</accession>
<dbReference type="Proteomes" id="UP000325315">
    <property type="component" value="Unassembled WGS sequence"/>
</dbReference>
<organism evidence="1 2">
    <name type="scientific">Gossypium australe</name>
    <dbReference type="NCBI Taxonomy" id="47621"/>
    <lineage>
        <taxon>Eukaryota</taxon>
        <taxon>Viridiplantae</taxon>
        <taxon>Streptophyta</taxon>
        <taxon>Embryophyta</taxon>
        <taxon>Tracheophyta</taxon>
        <taxon>Spermatophyta</taxon>
        <taxon>Magnoliopsida</taxon>
        <taxon>eudicotyledons</taxon>
        <taxon>Gunneridae</taxon>
        <taxon>Pentapetalae</taxon>
        <taxon>rosids</taxon>
        <taxon>malvids</taxon>
        <taxon>Malvales</taxon>
        <taxon>Malvaceae</taxon>
        <taxon>Malvoideae</taxon>
        <taxon>Gossypium</taxon>
    </lineage>
</organism>